<name>A0ABX0JW38_9PROT</name>
<dbReference type="Pfam" id="PF10127">
    <property type="entry name" value="RlaP"/>
    <property type="match status" value="1"/>
</dbReference>
<evidence type="ECO:0008006" key="3">
    <source>
        <dbReference type="Google" id="ProtNLM"/>
    </source>
</evidence>
<dbReference type="InterPro" id="IPR018775">
    <property type="entry name" value="RlaP"/>
</dbReference>
<keyword evidence="2" id="KW-1185">Reference proteome</keyword>
<protein>
    <recommendedName>
        <fullName evidence="3">Nucleotidyltransferase</fullName>
    </recommendedName>
</protein>
<gene>
    <name evidence="1" type="ORF">GOB93_16320</name>
</gene>
<dbReference type="EMBL" id="WOTB01000028">
    <property type="protein sequence ID" value="NHN86193.1"/>
    <property type="molecule type" value="Genomic_DNA"/>
</dbReference>
<evidence type="ECO:0000313" key="2">
    <source>
        <dbReference type="Proteomes" id="UP000635278"/>
    </source>
</evidence>
<organism evidence="1 2">
    <name type="scientific">Acetobacter musti</name>
    <dbReference type="NCBI Taxonomy" id="864732"/>
    <lineage>
        <taxon>Bacteria</taxon>
        <taxon>Pseudomonadati</taxon>
        <taxon>Pseudomonadota</taxon>
        <taxon>Alphaproteobacteria</taxon>
        <taxon>Acetobacterales</taxon>
        <taxon>Acetobacteraceae</taxon>
        <taxon>Acetobacter</taxon>
    </lineage>
</organism>
<evidence type="ECO:0000313" key="1">
    <source>
        <dbReference type="EMBL" id="NHN86193.1"/>
    </source>
</evidence>
<proteinExistence type="predicted"/>
<reference evidence="1 2" key="1">
    <citation type="journal article" date="2020" name="Int. J. Syst. Evol. Microbiol.">
        <title>Novel acetic acid bacteria from cider fermentations: Acetobacter conturbans sp. nov. and Acetobacter fallax sp. nov.</title>
        <authorList>
            <person name="Sombolestani A.S."/>
            <person name="Cleenwerck I."/>
            <person name="Cnockaert M."/>
            <person name="Borremans W."/>
            <person name="Wieme A.D."/>
            <person name="De Vuyst L."/>
            <person name="Vandamme P."/>
        </authorList>
    </citation>
    <scope>NUCLEOTIDE SEQUENCE [LARGE SCALE GENOMIC DNA]</scope>
    <source>
        <strain evidence="1 2">LMG 30640</strain>
    </source>
</reference>
<comment type="caution">
    <text evidence="1">The sequence shown here is derived from an EMBL/GenBank/DDBJ whole genome shotgun (WGS) entry which is preliminary data.</text>
</comment>
<dbReference type="Proteomes" id="UP000635278">
    <property type="component" value="Unassembled WGS sequence"/>
</dbReference>
<dbReference type="RefSeq" id="WP_173584572.1">
    <property type="nucleotide sequence ID" value="NZ_WOTB01000028.1"/>
</dbReference>
<accession>A0ABX0JW38</accession>
<sequence length="261" mass="29241">MSEISKVSPAIMEVVERSLEQIETSLDARVVLAVDAGAYGEGTPSADSPYCIQFVYVHRLDWYLQLTPGADRITLPVSDDFTLTGWDIGLLLRTMKNGDAEKTGWLRSAVVYRADADVLARLRSFSERSWRRSQEFARQLERAKALSGTWRFGSDTTTHDFVKAMQAILATRWIAEDRGAVPCDFDELRSGLDDDLNEELGRLLQANAEASAETIAPQSPRSQVFFGSELRRLMDVEIGESAQADPPPFDRLYAELVRRFG</sequence>